<protein>
    <submittedName>
        <fullName evidence="1">Lysophosphatidic acid receptor 3</fullName>
    </submittedName>
</protein>
<evidence type="ECO:0000313" key="1">
    <source>
        <dbReference type="EMBL" id="ABM79756.1"/>
    </source>
</evidence>
<keyword evidence="1" id="KW-0675">Receptor</keyword>
<feature type="non-terminal residue" evidence="1">
    <location>
        <position position="101"/>
    </location>
</feature>
<accession>A2TDD2</accession>
<name>A2TDD2_PIG</name>
<organism evidence="1">
    <name type="scientific">Sus scrofa</name>
    <name type="common">Pig</name>
    <dbReference type="NCBI Taxonomy" id="9823"/>
    <lineage>
        <taxon>Eukaryota</taxon>
        <taxon>Metazoa</taxon>
        <taxon>Chordata</taxon>
        <taxon>Craniata</taxon>
        <taxon>Vertebrata</taxon>
        <taxon>Euteleostomi</taxon>
        <taxon>Mammalia</taxon>
        <taxon>Eutheria</taxon>
        <taxon>Laurasiatheria</taxon>
        <taxon>Artiodactyla</taxon>
        <taxon>Suina</taxon>
        <taxon>Suidae</taxon>
        <taxon>Sus</taxon>
    </lineage>
</organism>
<dbReference type="EMBL" id="EF183525">
    <property type="protein sequence ID" value="ABM79756.1"/>
    <property type="molecule type" value="mRNA"/>
</dbReference>
<dbReference type="AlphaFoldDB" id="A2TDD2"/>
<sequence>FLDCVQPSDLLHHGCGVPADLHVREEENQCLVSTYEWVHQPPEDTHEANEDGDGCLRGLHCVLDPGPGGSATGRPELHAVQRAARKKVVPAAGAAQLRHEP</sequence>
<proteinExistence type="evidence at transcript level"/>
<feature type="non-terminal residue" evidence="1">
    <location>
        <position position="1"/>
    </location>
</feature>
<reference evidence="1" key="1">
    <citation type="submission" date="2006-12" db="EMBL/GenBank/DDBJ databases">
        <title>Expression of lysophosphatidic acid receptors in the uterine endometrium during the estrous cycle and pregnancy in pigs.</title>
        <authorList>
            <person name="Seo H."/>
            <person name="Ka H."/>
        </authorList>
    </citation>
    <scope>NUCLEOTIDE SEQUENCE</scope>
</reference>